<keyword evidence="9" id="KW-0156">Chromatin regulator</keyword>
<dbReference type="EMBL" id="JACGWO010000001">
    <property type="protein sequence ID" value="KAK4436754.1"/>
    <property type="molecule type" value="Genomic_DNA"/>
</dbReference>
<dbReference type="SMART" id="SM00184">
    <property type="entry name" value="RING"/>
    <property type="match status" value="2"/>
</dbReference>
<feature type="domain" description="RING-type" evidence="15">
    <location>
        <begin position="143"/>
        <end position="182"/>
    </location>
</feature>
<dbReference type="SUPFAM" id="SSF57903">
    <property type="entry name" value="FYVE/PHD zinc finger"/>
    <property type="match status" value="1"/>
</dbReference>
<dbReference type="SUPFAM" id="SSF57850">
    <property type="entry name" value="RING/U-box"/>
    <property type="match status" value="2"/>
</dbReference>
<evidence type="ECO:0000259" key="15">
    <source>
        <dbReference type="PROSITE" id="PS50089"/>
    </source>
</evidence>
<feature type="domain" description="YDG" evidence="16">
    <location>
        <begin position="271"/>
        <end position="419"/>
    </location>
</feature>
<feature type="compositionally biased region" description="Basic residues" evidence="14">
    <location>
        <begin position="698"/>
        <end position="711"/>
    </location>
</feature>
<keyword evidence="4" id="KW-0808">Transferase</keyword>
<evidence type="ECO:0000256" key="7">
    <source>
        <dbReference type="ARBA" id="ARBA00022786"/>
    </source>
</evidence>
<dbReference type="InterPro" id="IPR036987">
    <property type="entry name" value="SRA-YDG_sf"/>
</dbReference>
<gene>
    <name evidence="17" type="ORF">Salat_0009300</name>
</gene>
<evidence type="ECO:0000313" key="18">
    <source>
        <dbReference type="Proteomes" id="UP001293254"/>
    </source>
</evidence>
<name>A0AAE1YUL8_9LAMI</name>
<dbReference type="GO" id="GO:0003677">
    <property type="term" value="F:DNA binding"/>
    <property type="evidence" value="ECO:0007669"/>
    <property type="project" value="UniProtKB-KW"/>
</dbReference>
<keyword evidence="5" id="KW-0479">Metal-binding</keyword>
<keyword evidence="18" id="KW-1185">Reference proteome</keyword>
<dbReference type="InterPro" id="IPR001841">
    <property type="entry name" value="Znf_RING"/>
</dbReference>
<evidence type="ECO:0000256" key="9">
    <source>
        <dbReference type="ARBA" id="ARBA00022853"/>
    </source>
</evidence>
<comment type="catalytic activity">
    <reaction evidence="1">
        <text>S-ubiquitinyl-[E2 ubiquitin-conjugating enzyme]-L-cysteine + [acceptor protein]-L-lysine = [E2 ubiquitin-conjugating enzyme]-L-cysteine + N(6)-ubiquitinyl-[acceptor protein]-L-lysine.</text>
        <dbReference type="EC" id="2.3.2.27"/>
    </reaction>
</comment>
<dbReference type="Pfam" id="PF13445">
    <property type="entry name" value="zf-RING_UBOX"/>
    <property type="match status" value="1"/>
</dbReference>
<evidence type="ECO:0000256" key="2">
    <source>
        <dbReference type="ARBA" id="ARBA00004906"/>
    </source>
</evidence>
<dbReference type="FunFam" id="2.30.280.10:FF:000002">
    <property type="entry name" value="E3 ubiquitin-protein ligase ORTHRUS 2"/>
    <property type="match status" value="1"/>
</dbReference>
<reference evidence="17" key="1">
    <citation type="submission" date="2020-06" db="EMBL/GenBank/DDBJ databases">
        <authorList>
            <person name="Li T."/>
            <person name="Hu X."/>
            <person name="Zhang T."/>
            <person name="Song X."/>
            <person name="Zhang H."/>
            <person name="Dai N."/>
            <person name="Sheng W."/>
            <person name="Hou X."/>
            <person name="Wei L."/>
        </authorList>
    </citation>
    <scope>NUCLEOTIDE SEQUENCE</scope>
    <source>
        <strain evidence="17">3651</strain>
        <tissue evidence="17">Leaf</tissue>
    </source>
</reference>
<dbReference type="PANTHER" id="PTHR14140">
    <property type="entry name" value="E3 UBIQUITIN-PROTEIN LIGASE UHRF-RELATED"/>
    <property type="match status" value="1"/>
</dbReference>
<keyword evidence="6 12" id="KW-0863">Zinc-finger</keyword>
<comment type="pathway">
    <text evidence="2">Protein modification; protein ubiquitination.</text>
</comment>
<dbReference type="GO" id="GO:0008270">
    <property type="term" value="F:zinc ion binding"/>
    <property type="evidence" value="ECO:0007669"/>
    <property type="project" value="UniProtKB-KW"/>
</dbReference>
<dbReference type="GO" id="GO:0016567">
    <property type="term" value="P:protein ubiquitination"/>
    <property type="evidence" value="ECO:0007669"/>
    <property type="project" value="InterPro"/>
</dbReference>
<reference evidence="17" key="2">
    <citation type="journal article" date="2024" name="Plant">
        <title>Genomic evolution and insights into agronomic trait innovations of Sesamum species.</title>
        <authorList>
            <person name="Miao H."/>
            <person name="Wang L."/>
            <person name="Qu L."/>
            <person name="Liu H."/>
            <person name="Sun Y."/>
            <person name="Le M."/>
            <person name="Wang Q."/>
            <person name="Wei S."/>
            <person name="Zheng Y."/>
            <person name="Lin W."/>
            <person name="Duan Y."/>
            <person name="Cao H."/>
            <person name="Xiong S."/>
            <person name="Wang X."/>
            <person name="Wei L."/>
            <person name="Li C."/>
            <person name="Ma Q."/>
            <person name="Ju M."/>
            <person name="Zhao R."/>
            <person name="Li G."/>
            <person name="Mu C."/>
            <person name="Tian Q."/>
            <person name="Mei H."/>
            <person name="Zhang T."/>
            <person name="Gao T."/>
            <person name="Zhang H."/>
        </authorList>
    </citation>
    <scope>NUCLEOTIDE SEQUENCE</scope>
    <source>
        <strain evidence="17">3651</strain>
    </source>
</reference>
<keyword evidence="11 13" id="KW-0539">Nucleus</keyword>
<dbReference type="PROSITE" id="PS50089">
    <property type="entry name" value="ZF_RING_2"/>
    <property type="match status" value="2"/>
</dbReference>
<dbReference type="SMART" id="SM00466">
    <property type="entry name" value="SRA"/>
    <property type="match status" value="1"/>
</dbReference>
<dbReference type="GO" id="GO:0044027">
    <property type="term" value="P:negative regulation of gene expression via chromosomal CpG island methylation"/>
    <property type="evidence" value="ECO:0007669"/>
    <property type="project" value="TreeGrafter"/>
</dbReference>
<evidence type="ECO:0000256" key="12">
    <source>
        <dbReference type="PROSITE-ProRule" id="PRU00175"/>
    </source>
</evidence>
<evidence type="ECO:0000256" key="14">
    <source>
        <dbReference type="SAM" id="MobiDB-lite"/>
    </source>
</evidence>
<feature type="compositionally biased region" description="Basic and acidic residues" evidence="14">
    <location>
        <begin position="660"/>
        <end position="670"/>
    </location>
</feature>
<dbReference type="Pfam" id="PF02182">
    <property type="entry name" value="SAD_SRA"/>
    <property type="match status" value="1"/>
</dbReference>
<keyword evidence="8" id="KW-0862">Zinc</keyword>
<dbReference type="GO" id="GO:0061630">
    <property type="term" value="F:ubiquitin protein ligase activity"/>
    <property type="evidence" value="ECO:0007669"/>
    <property type="project" value="UniProtKB-EC"/>
</dbReference>
<dbReference type="Gene3D" id="2.30.280.10">
    <property type="entry name" value="SRA-YDG"/>
    <property type="match status" value="1"/>
</dbReference>
<dbReference type="InterPro" id="IPR011011">
    <property type="entry name" value="Znf_FYVE_PHD"/>
</dbReference>
<protein>
    <recommendedName>
        <fullName evidence="3">RING-type E3 ubiquitin transferase</fullName>
        <ecNumber evidence="3">2.3.2.27</ecNumber>
    </recommendedName>
</protein>
<dbReference type="FunFam" id="3.30.40.10:FF:000665">
    <property type="entry name" value="Predicted protein"/>
    <property type="match status" value="1"/>
</dbReference>
<feature type="compositionally biased region" description="Polar residues" evidence="14">
    <location>
        <begin position="681"/>
        <end position="692"/>
    </location>
</feature>
<feature type="region of interest" description="Disordered" evidence="14">
    <location>
        <begin position="92"/>
        <end position="126"/>
    </location>
</feature>
<evidence type="ECO:0000256" key="4">
    <source>
        <dbReference type="ARBA" id="ARBA00022679"/>
    </source>
</evidence>
<evidence type="ECO:0000256" key="5">
    <source>
        <dbReference type="ARBA" id="ARBA00022723"/>
    </source>
</evidence>
<dbReference type="Gene3D" id="3.30.40.10">
    <property type="entry name" value="Zinc/RING finger domain, C3HC4 (zinc finger)"/>
    <property type="match status" value="3"/>
</dbReference>
<dbReference type="AlphaFoldDB" id="A0AAE1YUL8"/>
<dbReference type="CDD" id="cd23138">
    <property type="entry name" value="RING-HC_ORTHRUS_rpt1"/>
    <property type="match status" value="1"/>
</dbReference>
<feature type="compositionally biased region" description="Basic and acidic residues" evidence="14">
    <location>
        <begin position="598"/>
        <end position="614"/>
    </location>
</feature>
<dbReference type="SMART" id="SM00504">
    <property type="entry name" value="Ubox"/>
    <property type="match status" value="1"/>
</dbReference>
<feature type="compositionally biased region" description="Basic and acidic residues" evidence="14">
    <location>
        <begin position="110"/>
        <end position="126"/>
    </location>
</feature>
<feature type="region of interest" description="Disordered" evidence="14">
    <location>
        <begin position="598"/>
        <end position="743"/>
    </location>
</feature>
<dbReference type="Pfam" id="PF00097">
    <property type="entry name" value="zf-C3HC4"/>
    <property type="match status" value="1"/>
</dbReference>
<dbReference type="InterPro" id="IPR003613">
    <property type="entry name" value="Ubox_domain"/>
</dbReference>
<evidence type="ECO:0000256" key="3">
    <source>
        <dbReference type="ARBA" id="ARBA00012483"/>
    </source>
</evidence>
<dbReference type="InterPro" id="IPR003105">
    <property type="entry name" value="SRA_YDG"/>
</dbReference>
<evidence type="ECO:0000256" key="6">
    <source>
        <dbReference type="ARBA" id="ARBA00022771"/>
    </source>
</evidence>
<evidence type="ECO:0000256" key="13">
    <source>
        <dbReference type="PROSITE-ProRule" id="PRU00358"/>
    </source>
</evidence>
<dbReference type="SUPFAM" id="SSF88697">
    <property type="entry name" value="PUA domain-like"/>
    <property type="match status" value="1"/>
</dbReference>
<evidence type="ECO:0000256" key="1">
    <source>
        <dbReference type="ARBA" id="ARBA00000900"/>
    </source>
</evidence>
<evidence type="ECO:0000256" key="8">
    <source>
        <dbReference type="ARBA" id="ARBA00022833"/>
    </source>
</evidence>
<feature type="domain" description="RING-type" evidence="15">
    <location>
        <begin position="515"/>
        <end position="572"/>
    </location>
</feature>
<dbReference type="PANTHER" id="PTHR14140:SF27">
    <property type="entry name" value="OS04G0289800 PROTEIN"/>
    <property type="match status" value="1"/>
</dbReference>
<dbReference type="EC" id="2.3.2.27" evidence="3"/>
<evidence type="ECO:0000256" key="10">
    <source>
        <dbReference type="ARBA" id="ARBA00023125"/>
    </source>
</evidence>
<comment type="subcellular location">
    <subcellularLocation>
        <location evidence="13">Nucleus</location>
    </subcellularLocation>
</comment>
<dbReference type="InterPro" id="IPR027370">
    <property type="entry name" value="Znf-RING_euk"/>
</dbReference>
<accession>A0AAE1YUL8</accession>
<sequence length="743" mass="83131">MAQVSPQLPLDGDGLCMRCKVNPPEEATLTCVTCATPWHVDCLTVVPETMASALKFVCPDCSGDGLDGAPAPVDLEKKDLFARIREIEADDSLSEKEKARKRQQLLSGKMEGDEGSKGNGEISERKEEKVSDILGVLGESFRCAYCMELPERPVTTPCGHNFCLKCFEKWIKQGKHTCAKCRTSIPRKLAIQPRINSTLVSAIRMAKLSRSITSGGPQIVYRYLHNQDRPDKAFTTERAQKPGMANAASGRIFVTVPKDHFGPIPAENDPERNQGVLVGETWDMRMDCRQWGVHYPPVGGISGKAHYGAQSIVISGGYEDDEDHGEWFIYTGSGGRDLSGNKRTNKEQSFDQEFKEKNQALRVSCDKGYPVRVVRSEKDKRSSYAPEKGYRYDGIYRIEKCWRKDGKQGFKVCRYLFVRCDNEPAPWTSDEHGDRPRDLPVIPELKRAIDVSERKDSPSWDYDEEECCWTWKRPPPPSEEKVVNINPEDRENARKVIRKAQTISMTEKLLKGFSCLICEKVMNLPLTTPCAHNFCKPCLENAFAGQTFSKERVCQNGRKLRSQKNVMKCPACPTDISEFLQNPQVNRELMEVIEKLQSELDKDESDGRSSDTEKNNSGGENHDALPCGDAANISNEETELHHESSLKRKTSSPSLSAEHGNMEISKKSKVDTVTGLESKVSMENPSDTNISQPPAAKGRGRPKGRTQKRVTKHEANDKFKQGQEAGEDGSTSPSSPLHLRHNI</sequence>
<dbReference type="PROSITE" id="PS51015">
    <property type="entry name" value="YDG"/>
    <property type="match status" value="1"/>
</dbReference>
<dbReference type="InterPro" id="IPR015947">
    <property type="entry name" value="PUA-like_sf"/>
</dbReference>
<feature type="compositionally biased region" description="Basic and acidic residues" evidence="14">
    <location>
        <begin position="712"/>
        <end position="721"/>
    </location>
</feature>
<dbReference type="InterPro" id="IPR047498">
    <property type="entry name" value="RING-HC_ORTHRUS_rpt1"/>
</dbReference>
<keyword evidence="10" id="KW-0238">DNA-binding</keyword>
<proteinExistence type="predicted"/>
<organism evidence="17 18">
    <name type="scientific">Sesamum alatum</name>
    <dbReference type="NCBI Taxonomy" id="300844"/>
    <lineage>
        <taxon>Eukaryota</taxon>
        <taxon>Viridiplantae</taxon>
        <taxon>Streptophyta</taxon>
        <taxon>Embryophyta</taxon>
        <taxon>Tracheophyta</taxon>
        <taxon>Spermatophyta</taxon>
        <taxon>Magnoliopsida</taxon>
        <taxon>eudicotyledons</taxon>
        <taxon>Gunneridae</taxon>
        <taxon>Pentapetalae</taxon>
        <taxon>asterids</taxon>
        <taxon>lamiids</taxon>
        <taxon>Lamiales</taxon>
        <taxon>Pedaliaceae</taxon>
        <taxon>Sesamum</taxon>
    </lineage>
</organism>
<dbReference type="InterPro" id="IPR045134">
    <property type="entry name" value="UHRF1/2-like"/>
</dbReference>
<evidence type="ECO:0000313" key="17">
    <source>
        <dbReference type="EMBL" id="KAK4436754.1"/>
    </source>
</evidence>
<keyword evidence="7" id="KW-0833">Ubl conjugation pathway</keyword>
<comment type="caution">
    <text evidence="17">The sequence shown here is derived from an EMBL/GenBank/DDBJ whole genome shotgun (WGS) entry which is preliminary data.</text>
</comment>
<dbReference type="InterPro" id="IPR013083">
    <property type="entry name" value="Znf_RING/FYVE/PHD"/>
</dbReference>
<evidence type="ECO:0000256" key="11">
    <source>
        <dbReference type="ARBA" id="ARBA00023242"/>
    </source>
</evidence>
<dbReference type="Proteomes" id="UP001293254">
    <property type="component" value="Unassembled WGS sequence"/>
</dbReference>
<dbReference type="GO" id="GO:0005634">
    <property type="term" value="C:nucleus"/>
    <property type="evidence" value="ECO:0007669"/>
    <property type="project" value="UniProtKB-SubCell"/>
</dbReference>
<dbReference type="InterPro" id="IPR017907">
    <property type="entry name" value="Znf_RING_CS"/>
</dbReference>
<evidence type="ECO:0000259" key="16">
    <source>
        <dbReference type="PROSITE" id="PS51015"/>
    </source>
</evidence>
<dbReference type="InterPro" id="IPR018957">
    <property type="entry name" value="Znf_C3HC4_RING-type"/>
</dbReference>
<dbReference type="PROSITE" id="PS00518">
    <property type="entry name" value="ZF_RING_1"/>
    <property type="match status" value="1"/>
</dbReference>